<name>A0A6J4S141_9ACTN</name>
<reference evidence="2" key="1">
    <citation type="submission" date="2020-02" db="EMBL/GenBank/DDBJ databases">
        <authorList>
            <person name="Meier V. D."/>
        </authorList>
    </citation>
    <scope>NUCLEOTIDE SEQUENCE</scope>
    <source>
        <strain evidence="2">AVDCRST_MAG38</strain>
    </source>
</reference>
<gene>
    <name evidence="2" type="ORF">AVDCRST_MAG38-1977</name>
</gene>
<sequence length="59" mass="6129">APAARPAHGRRVRPRVLVGRRPARRGLPGCGAAALAQAAPAGRRRGAGRASRRDADARL</sequence>
<feature type="non-terminal residue" evidence="2">
    <location>
        <position position="1"/>
    </location>
</feature>
<feature type="region of interest" description="Disordered" evidence="1">
    <location>
        <begin position="1"/>
        <end position="59"/>
    </location>
</feature>
<feature type="non-terminal residue" evidence="2">
    <location>
        <position position="59"/>
    </location>
</feature>
<feature type="compositionally biased region" description="Low complexity" evidence="1">
    <location>
        <begin position="15"/>
        <end position="41"/>
    </location>
</feature>
<organism evidence="2">
    <name type="scientific">uncultured Solirubrobacteraceae bacterium</name>
    <dbReference type="NCBI Taxonomy" id="1162706"/>
    <lineage>
        <taxon>Bacteria</taxon>
        <taxon>Bacillati</taxon>
        <taxon>Actinomycetota</taxon>
        <taxon>Thermoleophilia</taxon>
        <taxon>Solirubrobacterales</taxon>
        <taxon>Solirubrobacteraceae</taxon>
        <taxon>environmental samples</taxon>
    </lineage>
</organism>
<evidence type="ECO:0000256" key="1">
    <source>
        <dbReference type="SAM" id="MobiDB-lite"/>
    </source>
</evidence>
<protein>
    <submittedName>
        <fullName evidence="2">Uncharacterized protein</fullName>
    </submittedName>
</protein>
<dbReference type="EMBL" id="CADCVJ010000165">
    <property type="protein sequence ID" value="CAA9480307.1"/>
    <property type="molecule type" value="Genomic_DNA"/>
</dbReference>
<proteinExistence type="predicted"/>
<dbReference type="AlphaFoldDB" id="A0A6J4S141"/>
<evidence type="ECO:0000313" key="2">
    <source>
        <dbReference type="EMBL" id="CAA9480307.1"/>
    </source>
</evidence>
<accession>A0A6J4S141</accession>